<gene>
    <name evidence="1" type="ORF">Lac1_21410</name>
</gene>
<sequence>MIGERYEKNKTKRSGVSFFNSIDFSIWDFYVLSHGTDDIFKLF</sequence>
<reference evidence="2" key="1">
    <citation type="journal article" date="2023" name="Int. J. Syst. Evol. Microbiol.">
        <title>Claveliimonas bilis gen. nov., sp. nov., deoxycholic acid-producing bacteria isolated from human faeces, and reclassification of Sellimonas monacensis Zenner et al. 2021 as Claveliimonas monacensis comb. nov.</title>
        <authorList>
            <person name="Hisatomi A."/>
            <person name="Kastawa N.W.E.P.G."/>
            <person name="Song I."/>
            <person name="Ohkuma M."/>
            <person name="Fukiya S."/>
            <person name="Sakamoto M."/>
        </authorList>
    </citation>
    <scope>NUCLEOTIDE SEQUENCE [LARGE SCALE GENOMIC DNA]</scope>
    <source>
        <strain evidence="2">12BBH14</strain>
    </source>
</reference>
<accession>A0ABN6YYL8</accession>
<dbReference type="EMBL" id="AP027742">
    <property type="protein sequence ID" value="BDZ77958.1"/>
    <property type="molecule type" value="Genomic_DNA"/>
</dbReference>
<organism evidence="1 2">
    <name type="scientific">Claveliimonas bilis</name>
    <dbReference type="NCBI Taxonomy" id="3028070"/>
    <lineage>
        <taxon>Bacteria</taxon>
        <taxon>Bacillati</taxon>
        <taxon>Bacillota</taxon>
        <taxon>Clostridia</taxon>
        <taxon>Lachnospirales</taxon>
        <taxon>Lachnospiraceae</taxon>
        <taxon>Claveliimonas</taxon>
    </lineage>
</organism>
<keyword evidence="2" id="KW-1185">Reference proteome</keyword>
<dbReference type="Proteomes" id="UP001305815">
    <property type="component" value="Chromosome"/>
</dbReference>
<evidence type="ECO:0000313" key="1">
    <source>
        <dbReference type="EMBL" id="BDZ77958.1"/>
    </source>
</evidence>
<evidence type="ECO:0000313" key="2">
    <source>
        <dbReference type="Proteomes" id="UP001305815"/>
    </source>
</evidence>
<proteinExistence type="predicted"/>
<protein>
    <submittedName>
        <fullName evidence="1">Uncharacterized protein</fullName>
    </submittedName>
</protein>
<name>A0ABN6YYL8_9FIRM</name>